<comment type="similarity">
    <text evidence="2">Belongs to the ATPase delta chain family.</text>
</comment>
<dbReference type="Gene3D" id="1.10.520.20">
    <property type="entry name" value="N-terminal domain of the delta subunit of the F1F0-ATP synthase"/>
    <property type="match status" value="1"/>
</dbReference>
<protein>
    <submittedName>
        <fullName evidence="8">ATP synthase CF1 delta subunit</fullName>
    </submittedName>
</protein>
<evidence type="ECO:0000256" key="3">
    <source>
        <dbReference type="ARBA" id="ARBA00022448"/>
    </source>
</evidence>
<geneLocation type="plastid" evidence="8"/>
<keyword evidence="3" id="KW-0813">Transport</keyword>
<keyword evidence="8" id="KW-0934">Plastid</keyword>
<evidence type="ECO:0000256" key="4">
    <source>
        <dbReference type="ARBA" id="ARBA00022781"/>
    </source>
</evidence>
<proteinExistence type="inferred from homology"/>
<dbReference type="InterPro" id="IPR026015">
    <property type="entry name" value="ATP_synth_OSCP/delta_N_sf"/>
</dbReference>
<dbReference type="GO" id="GO:0016020">
    <property type="term" value="C:membrane"/>
    <property type="evidence" value="ECO:0007669"/>
    <property type="project" value="UniProtKB-SubCell"/>
</dbReference>
<dbReference type="PRINTS" id="PR00125">
    <property type="entry name" value="ATPASEDELTA"/>
</dbReference>
<evidence type="ECO:0000256" key="1">
    <source>
        <dbReference type="ARBA" id="ARBA00004370"/>
    </source>
</evidence>
<dbReference type="InterPro" id="IPR000711">
    <property type="entry name" value="ATPase_OSCP/dsu"/>
</dbReference>
<evidence type="ECO:0000256" key="7">
    <source>
        <dbReference type="ARBA" id="ARBA00023310"/>
    </source>
</evidence>
<dbReference type="GeneID" id="38575439"/>
<dbReference type="PANTHER" id="PTHR11910">
    <property type="entry name" value="ATP SYNTHASE DELTA CHAIN"/>
    <property type="match status" value="1"/>
</dbReference>
<accession>A0A3G1IVK4</accession>
<dbReference type="Pfam" id="PF00213">
    <property type="entry name" value="OSCP"/>
    <property type="match status" value="1"/>
</dbReference>
<dbReference type="GO" id="GO:0046933">
    <property type="term" value="F:proton-transporting ATP synthase activity, rotational mechanism"/>
    <property type="evidence" value="ECO:0007669"/>
    <property type="project" value="InterPro"/>
</dbReference>
<sequence length="183" mass="20682">MKKSTVVSKISQPYAEALFELAQANSLVESISQDLNFLSNSFENDTQLNQFLTSPTFQGIEKKEAIKKLFSDKIHPFTINFISLLLDKNRISNFYEIAEKFQELVLKTNKVLLAKVITAVEFSTEQKKMVGDMIAKQTGASKVDLEFQINSRLIGGFVIYIGSQVIDASLISQIFRIRNSFNI</sequence>
<evidence type="ECO:0000256" key="2">
    <source>
        <dbReference type="ARBA" id="ARBA00007046"/>
    </source>
</evidence>
<dbReference type="EMBL" id="MF167425">
    <property type="protein sequence ID" value="ASQ40075.1"/>
    <property type="molecule type" value="Genomic_DNA"/>
</dbReference>
<evidence type="ECO:0000256" key="6">
    <source>
        <dbReference type="ARBA" id="ARBA00023136"/>
    </source>
</evidence>
<dbReference type="HAMAP" id="MF_01416">
    <property type="entry name" value="ATP_synth_delta_bact"/>
    <property type="match status" value="1"/>
</dbReference>
<keyword evidence="7" id="KW-0066">ATP synthesis</keyword>
<reference evidence="8" key="1">
    <citation type="submission" date="2017-05" db="EMBL/GenBank/DDBJ databases">
        <title>Plastid comparative genomics reveals ancient divergence between Glaucophyte genera.</title>
        <authorList>
            <person name="Figueroa-Martinez F.J."/>
            <person name="Jackson C."/>
            <person name="Reyes-Prieto A."/>
        </authorList>
    </citation>
    <scope>NUCLEOTIDE SEQUENCE</scope>
    <source>
        <strain evidence="8">SAG 229-2</strain>
    </source>
</reference>
<dbReference type="RefSeq" id="YP_009546014.1">
    <property type="nucleotide sequence ID" value="NC_040152.1"/>
</dbReference>
<keyword evidence="5" id="KW-0406">Ion transport</keyword>
<evidence type="ECO:0000313" key="8">
    <source>
        <dbReference type="EMBL" id="ASQ40075.1"/>
    </source>
</evidence>
<evidence type="ECO:0000256" key="5">
    <source>
        <dbReference type="ARBA" id="ARBA00023065"/>
    </source>
</evidence>
<dbReference type="SUPFAM" id="SSF47928">
    <property type="entry name" value="N-terminal domain of the delta subunit of the F1F0-ATP synthase"/>
    <property type="match status" value="1"/>
</dbReference>
<gene>
    <name evidence="8" type="primary">atpD</name>
</gene>
<comment type="subcellular location">
    <subcellularLocation>
        <location evidence="1">Membrane</location>
    </subcellularLocation>
</comment>
<keyword evidence="6" id="KW-0472">Membrane</keyword>
<organism evidence="8">
    <name type="scientific">Glaucocystis incrassata</name>
    <dbReference type="NCBI Taxonomy" id="1789788"/>
    <lineage>
        <taxon>Eukaryota</taxon>
        <taxon>Glaucocystophyceae</taxon>
        <taxon>Glaucocystales</taxon>
        <taxon>Glaucocystaceae</taxon>
        <taxon>Glaucocystis</taxon>
    </lineage>
</organism>
<keyword evidence="4" id="KW-0375">Hydrogen ion transport</keyword>
<dbReference type="NCBIfam" id="TIGR01145">
    <property type="entry name" value="ATP_synt_delta"/>
    <property type="match status" value="1"/>
</dbReference>
<dbReference type="AlphaFoldDB" id="A0A3G1IVK4"/>
<name>A0A3G1IVK4_9EUKA</name>